<reference evidence="7" key="1">
    <citation type="journal article" date="2013" name="J. Am. Chem. Soc.">
        <title>Structures and comparative characterization of biosynthetic gene clusters for cyanosporasides, enediyne-derived natural products from marine actinomycetes.</title>
        <authorList>
            <person name="Lane A.L."/>
            <person name="Nam S.J."/>
            <person name="Fukuda T."/>
            <person name="Yamanaka K."/>
            <person name="Kauffman C.A."/>
            <person name="Jensen P.R."/>
            <person name="Fenical W."/>
            <person name="Moore B.S."/>
        </authorList>
    </citation>
    <scope>NUCLEOTIDE SEQUENCE</scope>
    <source>
        <strain evidence="7">CNS143</strain>
    </source>
</reference>
<keyword evidence="3" id="KW-0560">Oxidoreductase</keyword>
<dbReference type="InterPro" id="IPR013740">
    <property type="entry name" value="Redoxin"/>
</dbReference>
<dbReference type="InterPro" id="IPR018219">
    <property type="entry name" value="Tpx_CS"/>
</dbReference>
<evidence type="ECO:0000256" key="5">
    <source>
        <dbReference type="ARBA" id="ARBA00023284"/>
    </source>
</evidence>
<keyword evidence="4" id="KW-1015">Disulfide bond</keyword>
<dbReference type="PROSITE" id="PS01265">
    <property type="entry name" value="TPX"/>
    <property type="match status" value="1"/>
</dbReference>
<evidence type="ECO:0000256" key="4">
    <source>
        <dbReference type="ARBA" id="ARBA00023157"/>
    </source>
</evidence>
<keyword evidence="1" id="KW-0575">Peroxidase</keyword>
<evidence type="ECO:0000256" key="2">
    <source>
        <dbReference type="ARBA" id="ARBA00022862"/>
    </source>
</evidence>
<keyword evidence="2" id="KW-0049">Antioxidant</keyword>
<dbReference type="PROSITE" id="PS51352">
    <property type="entry name" value="THIOREDOXIN_2"/>
    <property type="match status" value="1"/>
</dbReference>
<protein>
    <recommendedName>
        <fullName evidence="6">Thioredoxin domain-containing protein</fullName>
    </recommendedName>
</protein>
<evidence type="ECO:0000256" key="1">
    <source>
        <dbReference type="ARBA" id="ARBA00022559"/>
    </source>
</evidence>
<dbReference type="InterPro" id="IPR036249">
    <property type="entry name" value="Thioredoxin-like_sf"/>
</dbReference>
<name>S4WJ33_SALPI</name>
<dbReference type="EMBL" id="KC863955">
    <property type="protein sequence ID" value="AGO97201.1"/>
    <property type="molecule type" value="Genomic_DNA"/>
</dbReference>
<dbReference type="AlphaFoldDB" id="S4WJ33"/>
<dbReference type="GO" id="GO:0008379">
    <property type="term" value="F:thioredoxin peroxidase activity"/>
    <property type="evidence" value="ECO:0007669"/>
    <property type="project" value="InterPro"/>
</dbReference>
<keyword evidence="5" id="KW-0676">Redox-active center</keyword>
<proteinExistence type="predicted"/>
<dbReference type="NCBIfam" id="NF001808">
    <property type="entry name" value="PRK00522.1"/>
    <property type="match status" value="1"/>
</dbReference>
<dbReference type="SUPFAM" id="SSF52833">
    <property type="entry name" value="Thioredoxin-like"/>
    <property type="match status" value="1"/>
</dbReference>
<dbReference type="InterPro" id="IPR050455">
    <property type="entry name" value="Tpx_Peroxidase_subfamily"/>
</dbReference>
<dbReference type="Gene3D" id="3.40.30.10">
    <property type="entry name" value="Glutaredoxin"/>
    <property type="match status" value="1"/>
</dbReference>
<dbReference type="Pfam" id="PF08534">
    <property type="entry name" value="Redoxin"/>
    <property type="match status" value="1"/>
</dbReference>
<evidence type="ECO:0000313" key="7">
    <source>
        <dbReference type="EMBL" id="AGO97201.1"/>
    </source>
</evidence>
<dbReference type="PANTHER" id="PTHR43110">
    <property type="entry name" value="THIOL PEROXIDASE"/>
    <property type="match status" value="1"/>
</dbReference>
<sequence length="176" mass="18775">MMTIDVMRDGVVTFRGRPVTLTGGEVKVGGPAPEFTVLGSDFSPLGLNFAPGAVRILSAVPSLDTEVCDQQTRRFHEEAAALDGVAALAVSVDLPFAQARWCGASGLDRVWTASDHRDLSFGLAYGVVVAQLRLLARAVFVVDPADQLVHVEYVAEIGAHPDYEQALAVARSTLNR</sequence>
<dbReference type="InterPro" id="IPR002065">
    <property type="entry name" value="TPX"/>
</dbReference>
<evidence type="ECO:0000256" key="3">
    <source>
        <dbReference type="ARBA" id="ARBA00023002"/>
    </source>
</evidence>
<dbReference type="CDD" id="cd03014">
    <property type="entry name" value="PRX_Atyp2cys"/>
    <property type="match status" value="1"/>
</dbReference>
<dbReference type="PANTHER" id="PTHR43110:SF1">
    <property type="entry name" value="THIOL PEROXIDASE"/>
    <property type="match status" value="1"/>
</dbReference>
<accession>S4WJ33</accession>
<organism evidence="7">
    <name type="scientific">Salinispora pacifica</name>
    <dbReference type="NCBI Taxonomy" id="351187"/>
    <lineage>
        <taxon>Bacteria</taxon>
        <taxon>Bacillati</taxon>
        <taxon>Actinomycetota</taxon>
        <taxon>Actinomycetes</taxon>
        <taxon>Micromonosporales</taxon>
        <taxon>Micromonosporaceae</taxon>
        <taxon>Salinispora</taxon>
    </lineage>
</organism>
<evidence type="ECO:0000259" key="6">
    <source>
        <dbReference type="PROSITE" id="PS51352"/>
    </source>
</evidence>
<feature type="domain" description="Thioredoxin" evidence="6">
    <location>
        <begin position="26"/>
        <end position="175"/>
    </location>
</feature>
<dbReference type="InterPro" id="IPR013766">
    <property type="entry name" value="Thioredoxin_domain"/>
</dbReference>